<protein>
    <submittedName>
        <fullName evidence="2">Uncharacterized protein</fullName>
    </submittedName>
</protein>
<accession>A0A835KAX1</accession>
<reference evidence="2" key="1">
    <citation type="submission" date="2020-07" db="EMBL/GenBank/DDBJ databases">
        <title>Genome sequence and genetic diversity analysis of an under-domesticated orphan crop, white fonio (Digitaria exilis).</title>
        <authorList>
            <person name="Bennetzen J.L."/>
            <person name="Chen S."/>
            <person name="Ma X."/>
            <person name="Wang X."/>
            <person name="Yssel A.E.J."/>
            <person name="Chaluvadi S.R."/>
            <person name="Johnson M."/>
            <person name="Gangashetty P."/>
            <person name="Hamidou F."/>
            <person name="Sanogo M.D."/>
            <person name="Zwaenepoel A."/>
            <person name="Wallace J."/>
            <person name="Van De Peer Y."/>
            <person name="Van Deynze A."/>
        </authorList>
    </citation>
    <scope>NUCLEOTIDE SEQUENCE</scope>
    <source>
        <tissue evidence="2">Leaves</tissue>
    </source>
</reference>
<sequence>MSFLAGRIAAAKEGAFFLQESKTAVGRLAEKLPASASAAPGGASVPPSPDVLPEILRHSVPIKGTPPPSEPSLSASSRWALPPGSAEATGLHPDALNPLRSYVSLPQATFGPKRWQLPTEQPNYLASTANERRQDRNPPPMDPEKLKAVIAGYSQIGKAFLAATILVFGGGTAVLFYTANKLQLNSVDDVKTKGKDALQPRADMIKEHIAPLRSWAEEMSRKWHFEGDKEAEKSVIIRELSRSLGSRSP</sequence>
<dbReference type="EMBL" id="JACEFO010001666">
    <property type="protein sequence ID" value="KAF8723604.1"/>
    <property type="molecule type" value="Genomic_DNA"/>
</dbReference>
<dbReference type="PANTHER" id="PTHR36704:SF1">
    <property type="entry name" value="OS06G0239700 PROTEIN"/>
    <property type="match status" value="1"/>
</dbReference>
<dbReference type="OrthoDB" id="1928683at2759"/>
<evidence type="ECO:0000313" key="2">
    <source>
        <dbReference type="EMBL" id="KAF8723604.1"/>
    </source>
</evidence>
<evidence type="ECO:0000313" key="3">
    <source>
        <dbReference type="Proteomes" id="UP000636709"/>
    </source>
</evidence>
<organism evidence="2 3">
    <name type="scientific">Digitaria exilis</name>
    <dbReference type="NCBI Taxonomy" id="1010633"/>
    <lineage>
        <taxon>Eukaryota</taxon>
        <taxon>Viridiplantae</taxon>
        <taxon>Streptophyta</taxon>
        <taxon>Embryophyta</taxon>
        <taxon>Tracheophyta</taxon>
        <taxon>Spermatophyta</taxon>
        <taxon>Magnoliopsida</taxon>
        <taxon>Liliopsida</taxon>
        <taxon>Poales</taxon>
        <taxon>Poaceae</taxon>
        <taxon>PACMAD clade</taxon>
        <taxon>Panicoideae</taxon>
        <taxon>Panicodae</taxon>
        <taxon>Paniceae</taxon>
        <taxon>Anthephorinae</taxon>
        <taxon>Digitaria</taxon>
    </lineage>
</organism>
<name>A0A835KAX1_9POAL</name>
<evidence type="ECO:0000256" key="1">
    <source>
        <dbReference type="SAM" id="MobiDB-lite"/>
    </source>
</evidence>
<dbReference type="AlphaFoldDB" id="A0A835KAX1"/>
<dbReference type="Proteomes" id="UP000636709">
    <property type="component" value="Unassembled WGS sequence"/>
</dbReference>
<dbReference type="PANTHER" id="PTHR36704">
    <property type="entry name" value="PROTEIN, PUTATIVE-RELATED"/>
    <property type="match status" value="1"/>
</dbReference>
<comment type="caution">
    <text evidence="2">The sequence shown here is derived from an EMBL/GenBank/DDBJ whole genome shotgun (WGS) entry which is preliminary data.</text>
</comment>
<proteinExistence type="predicted"/>
<feature type="region of interest" description="Disordered" evidence="1">
    <location>
        <begin position="59"/>
        <end position="93"/>
    </location>
</feature>
<keyword evidence="3" id="KW-1185">Reference proteome</keyword>
<gene>
    <name evidence="2" type="ORF">HU200_021561</name>
</gene>